<organism evidence="3 4">
    <name type="scientific">Imtechella halotolerans K1</name>
    <dbReference type="NCBI Taxonomy" id="946077"/>
    <lineage>
        <taxon>Bacteria</taxon>
        <taxon>Pseudomonadati</taxon>
        <taxon>Bacteroidota</taxon>
        <taxon>Flavobacteriia</taxon>
        <taxon>Flavobacteriales</taxon>
        <taxon>Flavobacteriaceae</taxon>
        <taxon>Imtechella</taxon>
    </lineage>
</organism>
<dbReference type="InterPro" id="IPR006016">
    <property type="entry name" value="UspA"/>
</dbReference>
<dbReference type="eggNOG" id="COG0589">
    <property type="taxonomic scope" value="Bacteria"/>
</dbReference>
<dbReference type="PANTHER" id="PTHR46268">
    <property type="entry name" value="STRESS RESPONSE PROTEIN NHAX"/>
    <property type="match status" value="1"/>
</dbReference>
<dbReference type="CDD" id="cd00293">
    <property type="entry name" value="USP-like"/>
    <property type="match status" value="2"/>
</dbReference>
<dbReference type="PANTHER" id="PTHR46268:SF6">
    <property type="entry name" value="UNIVERSAL STRESS PROTEIN UP12"/>
    <property type="match status" value="1"/>
</dbReference>
<comment type="caution">
    <text evidence="3">The sequence shown here is derived from an EMBL/GenBank/DDBJ whole genome shotgun (WGS) entry which is preliminary data.</text>
</comment>
<dbReference type="SUPFAM" id="SSF52402">
    <property type="entry name" value="Adenine nucleotide alpha hydrolases-like"/>
    <property type="match status" value="2"/>
</dbReference>
<name>I0WI11_9FLAO</name>
<dbReference type="PRINTS" id="PR01438">
    <property type="entry name" value="UNVRSLSTRESS"/>
</dbReference>
<evidence type="ECO:0000313" key="4">
    <source>
        <dbReference type="Proteomes" id="UP000005938"/>
    </source>
</evidence>
<dbReference type="InterPro" id="IPR014729">
    <property type="entry name" value="Rossmann-like_a/b/a_fold"/>
</dbReference>
<dbReference type="OrthoDB" id="9788959at2"/>
<dbReference type="RefSeq" id="WP_008237587.1">
    <property type="nucleotide sequence ID" value="NZ_AJJU01000003.1"/>
</dbReference>
<evidence type="ECO:0000259" key="2">
    <source>
        <dbReference type="Pfam" id="PF00582"/>
    </source>
</evidence>
<dbReference type="EMBL" id="AJJU01000003">
    <property type="protein sequence ID" value="EID76027.1"/>
    <property type="molecule type" value="Genomic_DNA"/>
</dbReference>
<comment type="similarity">
    <text evidence="1">Belongs to the universal stress protein A family.</text>
</comment>
<accession>I0WI11</accession>
<dbReference type="AlphaFoldDB" id="I0WI11"/>
<sequence length="272" mass="30729">MKKILVPTDFSIQAQNALNVALQIAKRFNSEILLLHTIDLPLHLSSVGSSQLPEPLFFIELAKQHFEQFLEKIESNDISIKTIIESDYTASGIVEASKKHNADLIVMGSSGATGMKEIFIGSNTEKVVRSAEIPVLVIKNPVANFNIEHFVFASNFEPKFNDAFMRASLFAEKFHAKIHLLYVNTPHQFMTTHEIEEKIEKFKRLNATQDYQVHIYNDERVETGIMNFATSIDADMICMSTYGRKGLAHFFNGSISEDLVNHTIRPVLTIRA</sequence>
<dbReference type="Pfam" id="PF00582">
    <property type="entry name" value="Usp"/>
    <property type="match status" value="2"/>
</dbReference>
<protein>
    <recommendedName>
        <fullName evidence="2">UspA domain-containing protein</fullName>
    </recommendedName>
</protein>
<dbReference type="Gene3D" id="3.40.50.620">
    <property type="entry name" value="HUPs"/>
    <property type="match status" value="2"/>
</dbReference>
<gene>
    <name evidence="3" type="ORF">W5A_03754</name>
</gene>
<keyword evidence="4" id="KW-1185">Reference proteome</keyword>
<feature type="domain" description="UspA" evidence="2">
    <location>
        <begin position="1"/>
        <end position="139"/>
    </location>
</feature>
<feature type="domain" description="UspA" evidence="2">
    <location>
        <begin position="161"/>
        <end position="271"/>
    </location>
</feature>
<evidence type="ECO:0000256" key="1">
    <source>
        <dbReference type="ARBA" id="ARBA00008791"/>
    </source>
</evidence>
<reference evidence="3 4" key="1">
    <citation type="journal article" date="2012" name="J. Bacteriol.">
        <title>Genome Sequence of the Halotolerant Bacterium Imtechella halotolerans K1T.</title>
        <authorList>
            <person name="Kumar S."/>
            <person name="Vikram S."/>
            <person name="Subramanian S."/>
            <person name="Raghava G.P."/>
            <person name="Pinnaka A.K."/>
        </authorList>
    </citation>
    <scope>NUCLEOTIDE SEQUENCE [LARGE SCALE GENOMIC DNA]</scope>
    <source>
        <strain evidence="3 4">K1</strain>
    </source>
</reference>
<evidence type="ECO:0000313" key="3">
    <source>
        <dbReference type="EMBL" id="EID76027.1"/>
    </source>
</evidence>
<dbReference type="InterPro" id="IPR006015">
    <property type="entry name" value="Universal_stress_UspA"/>
</dbReference>
<dbReference type="PATRIC" id="fig|946077.3.peg.763"/>
<proteinExistence type="inferred from homology"/>
<dbReference type="Proteomes" id="UP000005938">
    <property type="component" value="Unassembled WGS sequence"/>
</dbReference>
<dbReference type="STRING" id="946077.W5A_03754"/>